<feature type="transmembrane region" description="Helical" evidence="1">
    <location>
        <begin position="57"/>
        <end position="78"/>
    </location>
</feature>
<gene>
    <name evidence="2" type="ORF">EBX74_04550</name>
</gene>
<protein>
    <submittedName>
        <fullName evidence="2">DUF502 domain-containing protein</fullName>
    </submittedName>
</protein>
<organism evidence="2 3">
    <name type="scientific">Candidatus Fonsibacter lacus</name>
    <dbReference type="NCBI Taxonomy" id="2576439"/>
    <lineage>
        <taxon>Bacteria</taxon>
        <taxon>Pseudomonadati</taxon>
        <taxon>Pseudomonadota</taxon>
        <taxon>Alphaproteobacteria</taxon>
        <taxon>Candidatus Pelagibacterales</taxon>
        <taxon>Candidatus Pelagibacterales incertae sedis</taxon>
        <taxon>Candidatus Fonsibacter</taxon>
    </lineage>
</organism>
<keyword evidence="1" id="KW-0472">Membrane</keyword>
<dbReference type="EMBL" id="RGOB01000188">
    <property type="protein sequence ID" value="NCU53533.1"/>
    <property type="molecule type" value="Genomic_DNA"/>
</dbReference>
<dbReference type="PANTHER" id="PTHR31876">
    <property type="entry name" value="COV-LIKE PROTEIN 1"/>
    <property type="match status" value="1"/>
</dbReference>
<proteinExistence type="predicted"/>
<dbReference type="AlphaFoldDB" id="A0A966HQM2"/>
<evidence type="ECO:0000313" key="2">
    <source>
        <dbReference type="EMBL" id="NCU53533.1"/>
    </source>
</evidence>
<dbReference type="Pfam" id="PF04367">
    <property type="entry name" value="DUF502"/>
    <property type="match status" value="1"/>
</dbReference>
<comment type="caution">
    <text evidence="2">The sequence shown here is derived from an EMBL/GenBank/DDBJ whole genome shotgun (WGS) entry which is preliminary data.</text>
</comment>
<evidence type="ECO:0000256" key="1">
    <source>
        <dbReference type="SAM" id="Phobius"/>
    </source>
</evidence>
<keyword evidence="1" id="KW-1133">Transmembrane helix</keyword>
<dbReference type="Proteomes" id="UP000747791">
    <property type="component" value="Unassembled WGS sequence"/>
</dbReference>
<dbReference type="InterPro" id="IPR007462">
    <property type="entry name" value="COV1-like"/>
</dbReference>
<evidence type="ECO:0000313" key="3">
    <source>
        <dbReference type="Proteomes" id="UP000747791"/>
    </source>
</evidence>
<name>A0A966HQM2_9PROT</name>
<keyword evidence="1" id="KW-0812">Transmembrane</keyword>
<accession>A0A966HQM2</accession>
<dbReference type="PANTHER" id="PTHR31876:SF26">
    <property type="entry name" value="PROTEIN LIKE COV 2"/>
    <property type="match status" value="1"/>
</dbReference>
<feature type="transmembrane region" description="Helical" evidence="1">
    <location>
        <begin position="12"/>
        <end position="37"/>
    </location>
</feature>
<reference evidence="2" key="1">
    <citation type="submission" date="2018-10" db="EMBL/GenBank/DDBJ databases">
        <title>Iterative Subtractive Binning of Freshwater Chronoseries Metagenomes Recovers Nearly Complete Genomes from over Four Hundred Novel Species.</title>
        <authorList>
            <person name="Rodriguez-R L.M."/>
            <person name="Tsementzi D."/>
            <person name="Luo C."/>
            <person name="Konstantinidis K.T."/>
        </authorList>
    </citation>
    <scope>NUCLEOTIDE SEQUENCE</scope>
    <source>
        <strain evidence="2">WB8_2A_004</strain>
    </source>
</reference>
<sequence length="200" mass="22102">MKSSIITKIRNYFLAGIVTLIPILITAYLTIVVIDLFSKIVPDAVNPNKYLPFKIPGLEILIALIITTFIGMISLTYFGKQFLLLGQNLLERLPIVRSIYSGVTQFTKSFQDDGSANKKVVLVEFPRPGAWAVGFATNETEKPMSPKISDNLTSVFIPTTPNPTSGFLILVPKKDLVFLNMNFEDAMKFIISVGAVGELK</sequence>